<dbReference type="OrthoDB" id="424465at2759"/>
<dbReference type="PROSITE" id="PS51184">
    <property type="entry name" value="JMJC"/>
    <property type="match status" value="1"/>
</dbReference>
<dbReference type="Proteomes" id="UP000751190">
    <property type="component" value="Unassembled WGS sequence"/>
</dbReference>
<gene>
    <name evidence="3" type="ORF">KFE25_014352</name>
</gene>
<dbReference type="PANTHER" id="PTHR12480:SF21">
    <property type="entry name" value="JMJC DOMAIN-CONTAINING PROTEIN 8"/>
    <property type="match status" value="1"/>
</dbReference>
<dbReference type="InterPro" id="IPR050910">
    <property type="entry name" value="JMJD6_ArgDemeth/LysHydrox"/>
</dbReference>
<proteinExistence type="predicted"/>
<feature type="region of interest" description="Disordered" evidence="1">
    <location>
        <begin position="1"/>
        <end position="23"/>
    </location>
</feature>
<dbReference type="Gene3D" id="2.60.120.650">
    <property type="entry name" value="Cupin"/>
    <property type="match status" value="1"/>
</dbReference>
<dbReference type="InterPro" id="IPR003347">
    <property type="entry name" value="JmjC_dom"/>
</dbReference>
<dbReference type="EMBL" id="JAGTXO010000037">
    <property type="protein sequence ID" value="KAG8459789.1"/>
    <property type="molecule type" value="Genomic_DNA"/>
</dbReference>
<dbReference type="PANTHER" id="PTHR12480">
    <property type="entry name" value="ARGININE DEMETHYLASE AND LYSYL-HYDROXYLASE JMJD"/>
    <property type="match status" value="1"/>
</dbReference>
<dbReference type="InterPro" id="IPR041667">
    <property type="entry name" value="Cupin_8"/>
</dbReference>
<name>A0A8J6C409_DIALT</name>
<evidence type="ECO:0000313" key="3">
    <source>
        <dbReference type="EMBL" id="KAG8459789.1"/>
    </source>
</evidence>
<comment type="caution">
    <text evidence="3">The sequence shown here is derived from an EMBL/GenBank/DDBJ whole genome shotgun (WGS) entry which is preliminary data.</text>
</comment>
<protein>
    <recommendedName>
        <fullName evidence="2">JmjC domain-containing protein</fullName>
    </recommendedName>
</protein>
<reference evidence="3" key="1">
    <citation type="submission" date="2021-05" db="EMBL/GenBank/DDBJ databases">
        <title>The genome of the haptophyte Pavlova lutheri (Diacronema luteri, Pavlovales) - a model for lipid biosynthesis in eukaryotic algae.</title>
        <authorList>
            <person name="Hulatt C.J."/>
            <person name="Posewitz M.C."/>
        </authorList>
    </citation>
    <scope>NUCLEOTIDE SEQUENCE</scope>
    <source>
        <strain evidence="3">NIVA-4/92</strain>
    </source>
</reference>
<evidence type="ECO:0000313" key="4">
    <source>
        <dbReference type="Proteomes" id="UP000751190"/>
    </source>
</evidence>
<accession>A0A8J6C409</accession>
<dbReference type="OMA" id="FAWNATI"/>
<organism evidence="3 4">
    <name type="scientific">Diacronema lutheri</name>
    <name type="common">Unicellular marine alga</name>
    <name type="synonym">Monochrysis lutheri</name>
    <dbReference type="NCBI Taxonomy" id="2081491"/>
    <lineage>
        <taxon>Eukaryota</taxon>
        <taxon>Haptista</taxon>
        <taxon>Haptophyta</taxon>
        <taxon>Pavlovophyceae</taxon>
        <taxon>Pavlovales</taxon>
        <taxon>Pavlovaceae</taxon>
        <taxon>Diacronema</taxon>
    </lineage>
</organism>
<evidence type="ECO:0000259" key="2">
    <source>
        <dbReference type="PROSITE" id="PS51184"/>
    </source>
</evidence>
<dbReference type="SUPFAM" id="SSF51197">
    <property type="entry name" value="Clavaminate synthase-like"/>
    <property type="match status" value="1"/>
</dbReference>
<evidence type="ECO:0000256" key="1">
    <source>
        <dbReference type="SAM" id="MobiDB-lite"/>
    </source>
</evidence>
<dbReference type="GO" id="GO:0000987">
    <property type="term" value="F:cis-regulatory region sequence-specific DNA binding"/>
    <property type="evidence" value="ECO:0007669"/>
    <property type="project" value="TreeGrafter"/>
</dbReference>
<dbReference type="Pfam" id="PF13621">
    <property type="entry name" value="Cupin_8"/>
    <property type="match status" value="1"/>
</dbReference>
<keyword evidence="4" id="KW-1185">Reference proteome</keyword>
<dbReference type="GO" id="GO:0005634">
    <property type="term" value="C:nucleus"/>
    <property type="evidence" value="ECO:0007669"/>
    <property type="project" value="TreeGrafter"/>
</dbReference>
<dbReference type="SMART" id="SM00558">
    <property type="entry name" value="JmjC"/>
    <property type="match status" value="1"/>
</dbReference>
<feature type="domain" description="JmjC" evidence="2">
    <location>
        <begin position="142"/>
        <end position="296"/>
    </location>
</feature>
<sequence length="430" mass="47248">MGEPARPDACPSSKRQRGASAEAEAARRVEAIRAFATRVEPRWLERSNVDRRSVDGLSHAEFVEKYEKPRVPLILTGAVSKWRAATEWTRARLVERYGQTRFRVSASIDMPLGEYLAYADSCGAPGAREERPLYLFDKDFCSKCPEMASEFAVPEYFAEDLMGVLGEQRRPDHRWLIIGPAGAGSSFHVDPSENFAWNATIVGRKKWVLYPPECPPPCSAEDERQLSLPRWFREHYDMDEHAGSRLECVTEAGECMFVPRGWWHCVLNLELCVAMTHNVVTRHNLLPLLDFLEQRACCAPGEGCRGRTRFDLSGDVPASVIYPFPHLVTVDAYAAGGAGGAVAADDEPCACAVERAALLTDLRAGLERERPGLIDNLLAERNARAAAASSVWSRLVGPHAGARHGAACDAAPGIFLADMLGGADESPLAK</sequence>
<dbReference type="AlphaFoldDB" id="A0A8J6C409"/>